<dbReference type="InterPro" id="IPR036890">
    <property type="entry name" value="HATPase_C_sf"/>
</dbReference>
<dbReference type="InterPro" id="IPR005467">
    <property type="entry name" value="His_kinase_dom"/>
</dbReference>
<name>A0A5R8K9R2_9BACT</name>
<evidence type="ECO:0000256" key="5">
    <source>
        <dbReference type="SAM" id="SignalP"/>
    </source>
</evidence>
<comment type="caution">
    <text evidence="7">The sequence shown here is derived from an EMBL/GenBank/DDBJ whole genome shotgun (WGS) entry which is preliminary data.</text>
</comment>
<feature type="transmembrane region" description="Helical" evidence="4">
    <location>
        <begin position="464"/>
        <end position="484"/>
    </location>
</feature>
<evidence type="ECO:0000256" key="2">
    <source>
        <dbReference type="ARBA" id="ARBA00022777"/>
    </source>
</evidence>
<dbReference type="RefSeq" id="WP_138087977.1">
    <property type="nucleotide sequence ID" value="NZ_VAUV01000016.1"/>
</dbReference>
<dbReference type="OrthoDB" id="9764154at2"/>
<dbReference type="SUPFAM" id="SSF55874">
    <property type="entry name" value="ATPase domain of HSP90 chaperone/DNA topoisomerase II/histidine kinase"/>
    <property type="match status" value="1"/>
</dbReference>
<dbReference type="InterPro" id="IPR011712">
    <property type="entry name" value="Sig_transdc_His_kin_sub3_dim/P"/>
</dbReference>
<dbReference type="Gene3D" id="3.30.565.10">
    <property type="entry name" value="Histidine kinase-like ATPase, C-terminal domain"/>
    <property type="match status" value="1"/>
</dbReference>
<dbReference type="Proteomes" id="UP000306196">
    <property type="component" value="Unassembled WGS sequence"/>
</dbReference>
<dbReference type="Pfam" id="PF02518">
    <property type="entry name" value="HATPase_c"/>
    <property type="match status" value="1"/>
</dbReference>
<evidence type="ECO:0000256" key="1">
    <source>
        <dbReference type="ARBA" id="ARBA00022679"/>
    </source>
</evidence>
<evidence type="ECO:0000313" key="7">
    <source>
        <dbReference type="EMBL" id="TLD69053.1"/>
    </source>
</evidence>
<dbReference type="Gene3D" id="1.20.5.1930">
    <property type="match status" value="1"/>
</dbReference>
<evidence type="ECO:0000256" key="4">
    <source>
        <dbReference type="SAM" id="Phobius"/>
    </source>
</evidence>
<keyword evidence="4" id="KW-0812">Transmembrane</keyword>
<sequence>MHRRFSSVIAMLLACGAPTFGASGGDGNGQTLTTIAAVQALTLDEAARHHPVQVRGIITYCNPAYGLGFVQDETGGIFFTPPAVGAADSPVLAAGDRVEITGITRRGRFSPSISILPDDPESAEASTGAPVVRRIVRLGAGSLPTVPLVDVDRINTGDFHDQFVRVRATLRRATENPDLLMEQLYVDASSRSGALKIILDCPRSQQAAVKEWENVEVEISGVVSGEANDRSELRKVTLLVASVAQIKPGTAAMQASFNQPVRGFRELLQYRPPQPGATGERQHVKGIVTLVHASRGGFYLGSEQGGLWVQTPQHTTVQPGDELDVIGYIAGGADEGVWLADGIHRVARQVVPYAPRLSTADEVAKGGHHGSLIQVEGQLIDQFDRPNHRLLYLGAEGQTFYARVAESAATTPPFALEKGSWLRLTGVCERPNGSATRESFSLLLRENADIVLISTPPWLNAERLRWLLGGVLLLTLLVSAWVLLLHRQVGRQTRVIAHQLEQKTLSDERRRIARELHDTLEQQLAGVNIHLDTVAECAPELPAPVSRALDNARAMLTHSRAEAHRSILELRSRAIEQAGLVGSVRESVEALQIITPRITIEVEGEEQRQPHHIEFQLLRIVQESITNALKHAQASHIVVRFQFTPDDLRVTITDNGIGFDAAHPPAVQGTQFGLLGMGERAAKIRGMLDIQSQPGAGCTITVSVPTQHPRPA</sequence>
<dbReference type="PROSITE" id="PS51257">
    <property type="entry name" value="PROKAR_LIPOPROTEIN"/>
    <property type="match status" value="1"/>
</dbReference>
<dbReference type="GO" id="GO:0046983">
    <property type="term" value="F:protein dimerization activity"/>
    <property type="evidence" value="ECO:0007669"/>
    <property type="project" value="InterPro"/>
</dbReference>
<keyword evidence="4" id="KW-1133">Transmembrane helix</keyword>
<dbReference type="GO" id="GO:0016020">
    <property type="term" value="C:membrane"/>
    <property type="evidence" value="ECO:0007669"/>
    <property type="project" value="InterPro"/>
</dbReference>
<dbReference type="PANTHER" id="PTHR24421">
    <property type="entry name" value="NITRATE/NITRITE SENSOR PROTEIN NARX-RELATED"/>
    <property type="match status" value="1"/>
</dbReference>
<accession>A0A5R8K9R2</accession>
<keyword evidence="2" id="KW-0418">Kinase</keyword>
<dbReference type="GO" id="GO:0000155">
    <property type="term" value="F:phosphorelay sensor kinase activity"/>
    <property type="evidence" value="ECO:0007669"/>
    <property type="project" value="InterPro"/>
</dbReference>
<keyword evidence="1" id="KW-0808">Transferase</keyword>
<feature type="domain" description="Histidine kinase" evidence="6">
    <location>
        <begin position="616"/>
        <end position="708"/>
    </location>
</feature>
<organism evidence="7 8">
    <name type="scientific">Phragmitibacter flavus</name>
    <dbReference type="NCBI Taxonomy" id="2576071"/>
    <lineage>
        <taxon>Bacteria</taxon>
        <taxon>Pseudomonadati</taxon>
        <taxon>Verrucomicrobiota</taxon>
        <taxon>Verrucomicrobiia</taxon>
        <taxon>Verrucomicrobiales</taxon>
        <taxon>Verrucomicrobiaceae</taxon>
        <taxon>Phragmitibacter</taxon>
    </lineage>
</organism>
<proteinExistence type="predicted"/>
<dbReference type="InterPro" id="IPR050482">
    <property type="entry name" value="Sensor_HK_TwoCompSys"/>
</dbReference>
<reference evidence="7 8" key="1">
    <citation type="submission" date="2019-05" db="EMBL/GenBank/DDBJ databases">
        <title>Verrucobacter flavum gen. nov., sp. nov. a new member of the family Verrucomicrobiaceae.</title>
        <authorList>
            <person name="Szuroczki S."/>
            <person name="Abbaszade G."/>
            <person name="Szabo A."/>
            <person name="Felfoldi T."/>
            <person name="Schumann P."/>
            <person name="Boka K."/>
            <person name="Keki Z."/>
            <person name="Toumi M."/>
            <person name="Toth E."/>
        </authorList>
    </citation>
    <scope>NUCLEOTIDE SEQUENCE [LARGE SCALE GENOMIC DNA]</scope>
    <source>
        <strain evidence="7 8">MG-N-17</strain>
    </source>
</reference>
<dbReference type="EMBL" id="VAUV01000016">
    <property type="protein sequence ID" value="TLD69053.1"/>
    <property type="molecule type" value="Genomic_DNA"/>
</dbReference>
<evidence type="ECO:0000313" key="8">
    <source>
        <dbReference type="Proteomes" id="UP000306196"/>
    </source>
</evidence>
<keyword evidence="5" id="KW-0732">Signal</keyword>
<evidence type="ECO:0000259" key="6">
    <source>
        <dbReference type="PROSITE" id="PS50109"/>
    </source>
</evidence>
<dbReference type="Pfam" id="PF07730">
    <property type="entry name" value="HisKA_3"/>
    <property type="match status" value="1"/>
</dbReference>
<protein>
    <recommendedName>
        <fullName evidence="6">Histidine kinase domain-containing protein</fullName>
    </recommendedName>
</protein>
<keyword evidence="4" id="KW-0472">Membrane</keyword>
<evidence type="ECO:0000256" key="3">
    <source>
        <dbReference type="ARBA" id="ARBA00023012"/>
    </source>
</evidence>
<dbReference type="InterPro" id="IPR003594">
    <property type="entry name" value="HATPase_dom"/>
</dbReference>
<dbReference type="AlphaFoldDB" id="A0A5R8K9R2"/>
<dbReference type="SMART" id="SM00387">
    <property type="entry name" value="HATPase_c"/>
    <property type="match status" value="1"/>
</dbReference>
<dbReference type="PROSITE" id="PS50109">
    <property type="entry name" value="HIS_KIN"/>
    <property type="match status" value="1"/>
</dbReference>
<feature type="chain" id="PRO_5024298657" description="Histidine kinase domain-containing protein" evidence="5">
    <location>
        <begin position="22"/>
        <end position="712"/>
    </location>
</feature>
<feature type="signal peptide" evidence="5">
    <location>
        <begin position="1"/>
        <end position="21"/>
    </location>
</feature>
<keyword evidence="3" id="KW-0902">Two-component regulatory system</keyword>
<gene>
    <name evidence="7" type="ORF">FEM03_19485</name>
</gene>
<dbReference type="CDD" id="cd16917">
    <property type="entry name" value="HATPase_UhpB-NarQ-NarX-like"/>
    <property type="match status" value="1"/>
</dbReference>
<keyword evidence="8" id="KW-1185">Reference proteome</keyword>